<reference evidence="4" key="1">
    <citation type="submission" date="2018-11" db="EMBL/GenBank/DDBJ databases">
        <title>Complete genome sequence of Paenibacillus sp. ML311-T8.</title>
        <authorList>
            <person name="Nam Y.-D."/>
            <person name="Kang J."/>
            <person name="Chung W.-H."/>
            <person name="Park Y.S."/>
        </authorList>
    </citation>
    <scope>NUCLEOTIDE SEQUENCE [LARGE SCALE GENOMIC DNA]</scope>
    <source>
        <strain evidence="4">ML311-T8</strain>
    </source>
</reference>
<sequence>MDKQKGVFEELLHKNKPYPPNQHTSPLLPQQYSDALIQQMIKDLSQSFQQLAADNQYEKIYELTGKIRQVIREQEEFEYELPLKAIHYRNDERMLPMYPEFFLTNPLLLTNSSSDQFNLFRGLKYELQTADEASFMVSFIRFSGLQLLIRPLDEFRQAAPSNKLRVLTSTYLNITEPIALYRLLEMPHVETRIFDSGSVSFHTKAYLFKRDSGLNSSIIGSSNLSKAALNTGYEWNVKLPDTANYSIYDKAMKSFQTNWDDVRAIPLRIELIRDYEKQLLNRKIMLVSPYLAIQHVDVFEKVDSSLEASTKEIIPNQMQQEALEALSTTRVNGHNKGVVIAATGTGKTYLSAFDVKNFEAKRMLFLAHRDEILESAKATFVKVFGNANDCGKLSGFSKDLDKPFLFATVQTLSRDETLNHFSADAFDYIIVDEFHHAEAATYKKVIDYFKPKFLLGLTATPDRMDGRDVLALCDHNVVYEIRLRDALNAGLLTPFRYFGLSDPTIDYTEIAMQKNGQFVEDQLVSALNTHERVDYVIDMIRKFGYDGTFLKALGFCASIEHAKFMMEEFKKSDFVAGCLTGEDTPTRRQELIARLESNEDPLQIIFTVNIFNEGVDIPKLNLILFLRPTESATIFIQQLGRGLRKVPGKEYVTVLDFIGNYHKSFIVPLALSGQNNHKAFDRDSLRVAIETEFADLPDGCFVDLEEISKQQILKKIELIRMDRDQLLMDLYYQFKKELGYSPEISDFLYFDGAPNIHFFISKYGSWLETKRKMLDINEFDQTLLEESLKLQIVQRLEKLLPIKWPYEYSILALALVHLKVTIKDVIADLQYRFALQISEEIHGSRIERAMQKLATASPKHTWSFGDCVEGEFTASITMQNVVRETAINNYLNARIEYGLAEFRRMFRPNVFFASSKNVILYQNYTRNDLMYLFESEAAEGSWREGISKVGNHILLFINLKKGEKTADHLQYHDYLMDQQHFHWQTQNATFHDSQRGQEYIHHKRQGKHIHLFIRKFENMHGVTLPFTYLGEVDYIESHGDRPMNIKWQLHHDIPEAIFSDFVR</sequence>
<dbReference type="PANTHER" id="PTHR47396">
    <property type="entry name" value="TYPE I RESTRICTION ENZYME ECOKI R PROTEIN"/>
    <property type="match status" value="1"/>
</dbReference>
<dbReference type="Pfam" id="PF11907">
    <property type="entry name" value="DUF3427"/>
    <property type="match status" value="1"/>
</dbReference>
<dbReference type="EMBL" id="CP034235">
    <property type="protein sequence ID" value="QGQ93817.1"/>
    <property type="molecule type" value="Genomic_DNA"/>
</dbReference>
<protein>
    <submittedName>
        <fullName evidence="3">DUF3427 domain-containing protein</fullName>
    </submittedName>
</protein>
<dbReference type="Proteomes" id="UP000426246">
    <property type="component" value="Chromosome"/>
</dbReference>
<dbReference type="GO" id="GO:0005829">
    <property type="term" value="C:cytosol"/>
    <property type="evidence" value="ECO:0007669"/>
    <property type="project" value="TreeGrafter"/>
</dbReference>
<dbReference type="InterPro" id="IPR050742">
    <property type="entry name" value="Helicase_Restrict-Modif_Enz"/>
</dbReference>
<feature type="domain" description="Helicase ATP-binding" evidence="1">
    <location>
        <begin position="328"/>
        <end position="479"/>
    </location>
</feature>
<feature type="domain" description="Helicase C-terminal" evidence="2">
    <location>
        <begin position="532"/>
        <end position="693"/>
    </location>
</feature>
<dbReference type="SUPFAM" id="SSF56024">
    <property type="entry name" value="Phospholipase D/nuclease"/>
    <property type="match status" value="1"/>
</dbReference>
<evidence type="ECO:0000259" key="1">
    <source>
        <dbReference type="PROSITE" id="PS51192"/>
    </source>
</evidence>
<evidence type="ECO:0000313" key="4">
    <source>
        <dbReference type="Proteomes" id="UP000426246"/>
    </source>
</evidence>
<dbReference type="KEGG" id="ppsc:EHS13_02290"/>
<dbReference type="AlphaFoldDB" id="A0A6B8RCZ5"/>
<dbReference type="OrthoDB" id="9802848at2"/>
<dbReference type="SMART" id="SM00487">
    <property type="entry name" value="DEXDc"/>
    <property type="match status" value="1"/>
</dbReference>
<dbReference type="PROSITE" id="PS51194">
    <property type="entry name" value="HELICASE_CTER"/>
    <property type="match status" value="1"/>
</dbReference>
<evidence type="ECO:0000259" key="2">
    <source>
        <dbReference type="PROSITE" id="PS51194"/>
    </source>
</evidence>
<dbReference type="GO" id="GO:0016787">
    <property type="term" value="F:hydrolase activity"/>
    <property type="evidence" value="ECO:0007669"/>
    <property type="project" value="InterPro"/>
</dbReference>
<organism evidence="3 4">
    <name type="scientific">Paenibacillus psychroresistens</name>
    <dbReference type="NCBI Taxonomy" id="1778678"/>
    <lineage>
        <taxon>Bacteria</taxon>
        <taxon>Bacillati</taxon>
        <taxon>Bacillota</taxon>
        <taxon>Bacilli</taxon>
        <taxon>Bacillales</taxon>
        <taxon>Paenibacillaceae</taxon>
        <taxon>Paenibacillus</taxon>
    </lineage>
</organism>
<keyword evidence="4" id="KW-1185">Reference proteome</keyword>
<dbReference type="PROSITE" id="PS51192">
    <property type="entry name" value="HELICASE_ATP_BIND_1"/>
    <property type="match status" value="1"/>
</dbReference>
<dbReference type="Pfam" id="PF04851">
    <property type="entry name" value="ResIII"/>
    <property type="match status" value="1"/>
</dbReference>
<dbReference type="InterPro" id="IPR014001">
    <property type="entry name" value="Helicase_ATP-bd"/>
</dbReference>
<dbReference type="Pfam" id="PF00271">
    <property type="entry name" value="Helicase_C"/>
    <property type="match status" value="1"/>
</dbReference>
<dbReference type="CDD" id="cd18032">
    <property type="entry name" value="DEXHc_RE_I_III_res"/>
    <property type="match status" value="1"/>
</dbReference>
<dbReference type="InterPro" id="IPR027417">
    <property type="entry name" value="P-loop_NTPase"/>
</dbReference>
<dbReference type="Gene3D" id="3.40.50.300">
    <property type="entry name" value="P-loop containing nucleotide triphosphate hydrolases"/>
    <property type="match status" value="2"/>
</dbReference>
<dbReference type="GO" id="GO:0003677">
    <property type="term" value="F:DNA binding"/>
    <property type="evidence" value="ECO:0007669"/>
    <property type="project" value="InterPro"/>
</dbReference>
<name>A0A6B8RCZ5_9BACL</name>
<dbReference type="InterPro" id="IPR001650">
    <property type="entry name" value="Helicase_C-like"/>
</dbReference>
<dbReference type="GO" id="GO:0005524">
    <property type="term" value="F:ATP binding"/>
    <property type="evidence" value="ECO:0007669"/>
    <property type="project" value="InterPro"/>
</dbReference>
<dbReference type="SMART" id="SM00490">
    <property type="entry name" value="HELICc"/>
    <property type="match status" value="1"/>
</dbReference>
<evidence type="ECO:0000313" key="3">
    <source>
        <dbReference type="EMBL" id="QGQ93817.1"/>
    </source>
</evidence>
<gene>
    <name evidence="3" type="ORF">EHS13_02290</name>
</gene>
<dbReference type="SUPFAM" id="SSF52540">
    <property type="entry name" value="P-loop containing nucleoside triphosphate hydrolases"/>
    <property type="match status" value="1"/>
</dbReference>
<dbReference type="InterPro" id="IPR021835">
    <property type="entry name" value="DUF3427"/>
</dbReference>
<dbReference type="RefSeq" id="WP_155698815.1">
    <property type="nucleotide sequence ID" value="NZ_CP034235.1"/>
</dbReference>
<dbReference type="PANTHER" id="PTHR47396:SF1">
    <property type="entry name" value="ATP-DEPENDENT HELICASE IRC3-RELATED"/>
    <property type="match status" value="1"/>
</dbReference>
<dbReference type="Gene3D" id="3.30.870.10">
    <property type="entry name" value="Endonuclease Chain A"/>
    <property type="match status" value="1"/>
</dbReference>
<dbReference type="CDD" id="cd18799">
    <property type="entry name" value="SF2_C_EcoAI-like"/>
    <property type="match status" value="1"/>
</dbReference>
<proteinExistence type="predicted"/>
<dbReference type="InterPro" id="IPR006935">
    <property type="entry name" value="Helicase/UvrB_N"/>
</dbReference>
<accession>A0A6B8RCZ5</accession>